<comment type="similarity">
    <text evidence="2">Belongs to the methyltransferase superfamily. Trimethylguanosine synthase family.</text>
</comment>
<feature type="compositionally biased region" description="Basic residues" evidence="8">
    <location>
        <begin position="1"/>
        <end position="10"/>
    </location>
</feature>
<evidence type="ECO:0000256" key="2">
    <source>
        <dbReference type="ARBA" id="ARBA00025783"/>
    </source>
</evidence>
<proteinExistence type="inferred from homology"/>
<keyword evidence="10" id="KW-1185">Reference proteome</keyword>
<reference evidence="9 10" key="1">
    <citation type="submission" date="2023-08" db="EMBL/GenBank/DDBJ databases">
        <title>Black Yeasts Isolated from many extreme environments.</title>
        <authorList>
            <person name="Coleine C."/>
            <person name="Stajich J.E."/>
            <person name="Selbmann L."/>
        </authorList>
    </citation>
    <scope>NUCLEOTIDE SEQUENCE [LARGE SCALE GENOMIC DNA]</scope>
    <source>
        <strain evidence="9 10">CCFEE 5885</strain>
    </source>
</reference>
<sequence length="246" mass="27134">MAKKRKRNHNSYHEREAPAAAPSPVYTDLKPPDIEGAHLYIDPNHIPWDIEPKIADHAAAAKPDGKLIMLDCFAGIGGNAIAFALSGAYKRVYAIEKNLAALECARHNARIYGVHDQITFFHGDCFEILGLDENKQSGKIESLAQVVSKAGIIFGSPPWGGPGYKAAGSSFDLNGNGMPYSLEYMHSRFSTVTKDMILYLPRTSDLNQIADCVERNEKAQIMHYCIYENSKALCAYLGSWKKISLA</sequence>
<comment type="catalytic activity">
    <reaction evidence="3">
        <text>a 5'-end (N(2),N(7)-dimethyl 5'-triphosphoguanosine)-ribonucleoside in snoRNA + S-adenosyl-L-methionine = a 5'-end (N(2),N(2),N(7)-trimethyl 5'-triphosphoguanosine)-ribonucleoside in snoRNA + S-adenosyl-L-homocysteine + H(+)</text>
        <dbReference type="Rhea" id="RHEA:78507"/>
        <dbReference type="Rhea" id="RHEA-COMP:19088"/>
        <dbReference type="Rhea" id="RHEA-COMP:19090"/>
        <dbReference type="ChEBI" id="CHEBI:15378"/>
        <dbReference type="ChEBI" id="CHEBI:57856"/>
        <dbReference type="ChEBI" id="CHEBI:59789"/>
        <dbReference type="ChEBI" id="CHEBI:167623"/>
        <dbReference type="ChEBI" id="CHEBI:172880"/>
    </reaction>
    <physiologicalReaction direction="left-to-right" evidence="3">
        <dbReference type="Rhea" id="RHEA:78508"/>
    </physiologicalReaction>
</comment>
<dbReference type="SUPFAM" id="SSF53335">
    <property type="entry name" value="S-adenosyl-L-methionine-dependent methyltransferases"/>
    <property type="match status" value="1"/>
</dbReference>
<dbReference type="Gene3D" id="3.40.50.150">
    <property type="entry name" value="Vaccinia Virus protein VP39"/>
    <property type="match status" value="1"/>
</dbReference>
<evidence type="ECO:0000256" key="4">
    <source>
        <dbReference type="ARBA" id="ARBA00048740"/>
    </source>
</evidence>
<evidence type="ECO:0000256" key="8">
    <source>
        <dbReference type="SAM" id="MobiDB-lite"/>
    </source>
</evidence>
<comment type="catalytic activity">
    <reaction evidence="5">
        <text>a 5'-end (N(2),N(7)-dimethyl 5'-triphosphoguanosine)-ribonucleoside in snRNA + S-adenosyl-L-methionine = a 5'-end (N(2),N(2),N(7)-trimethyl 5'-triphosphoguanosine)-ribonucleoside in snRNA + S-adenosyl-L-homocysteine + H(+)</text>
        <dbReference type="Rhea" id="RHEA:78479"/>
        <dbReference type="Rhea" id="RHEA-COMP:19087"/>
        <dbReference type="Rhea" id="RHEA-COMP:19089"/>
        <dbReference type="ChEBI" id="CHEBI:15378"/>
        <dbReference type="ChEBI" id="CHEBI:57856"/>
        <dbReference type="ChEBI" id="CHEBI:59789"/>
        <dbReference type="ChEBI" id="CHEBI:167623"/>
        <dbReference type="ChEBI" id="CHEBI:172880"/>
    </reaction>
    <physiologicalReaction direction="left-to-right" evidence="5">
        <dbReference type="Rhea" id="RHEA:78480"/>
    </physiologicalReaction>
</comment>
<dbReference type="InterPro" id="IPR019012">
    <property type="entry name" value="RNA_cap_Gua-N2-MeTrfase"/>
</dbReference>
<name>A0ABR0KD80_9EURO</name>
<dbReference type="Pfam" id="PF09445">
    <property type="entry name" value="Methyltransf_15"/>
    <property type="match status" value="1"/>
</dbReference>
<evidence type="ECO:0000256" key="1">
    <source>
        <dbReference type="ARBA" id="ARBA00018517"/>
    </source>
</evidence>
<comment type="catalytic activity">
    <reaction evidence="6">
        <text>a 5'-end (N(7)-methyl 5'-triphosphoguanosine)-ribonucleoside in snRNA + S-adenosyl-L-methionine = a 5'-end (N(2),N(7)-dimethyl 5'-triphosphoguanosine)-ribonucleoside in snRNA + S-adenosyl-L-homocysteine + H(+)</text>
        <dbReference type="Rhea" id="RHEA:78471"/>
        <dbReference type="Rhea" id="RHEA-COMP:19085"/>
        <dbReference type="Rhea" id="RHEA-COMP:19087"/>
        <dbReference type="ChEBI" id="CHEBI:15378"/>
        <dbReference type="ChEBI" id="CHEBI:57856"/>
        <dbReference type="ChEBI" id="CHEBI:59789"/>
        <dbReference type="ChEBI" id="CHEBI:156461"/>
        <dbReference type="ChEBI" id="CHEBI:172880"/>
    </reaction>
    <physiologicalReaction direction="left-to-right" evidence="6">
        <dbReference type="Rhea" id="RHEA:78472"/>
    </physiologicalReaction>
</comment>
<evidence type="ECO:0000313" key="10">
    <source>
        <dbReference type="Proteomes" id="UP001345013"/>
    </source>
</evidence>
<evidence type="ECO:0000256" key="7">
    <source>
        <dbReference type="ARBA" id="ARBA00049790"/>
    </source>
</evidence>
<evidence type="ECO:0000256" key="5">
    <source>
        <dbReference type="ARBA" id="ARBA00048763"/>
    </source>
</evidence>
<evidence type="ECO:0000313" key="9">
    <source>
        <dbReference type="EMBL" id="KAK5093802.1"/>
    </source>
</evidence>
<protein>
    <recommendedName>
        <fullName evidence="1">Trimethylguanosine synthase</fullName>
    </recommendedName>
    <alternativeName>
        <fullName evidence="7">Cap-specific guanine-N(2) methyltransferase</fullName>
    </alternativeName>
</protein>
<comment type="catalytic activity">
    <reaction evidence="4">
        <text>a 5'-end (N(7)-methyl 5'-triphosphoguanosine)-ribonucleoside in snoRNA + S-adenosyl-L-methionine = a 5'-end (N(2),N(7)-dimethyl 5'-triphosphoguanosine)-ribonucleoside in snoRNA + S-adenosyl-L-homocysteine + H(+)</text>
        <dbReference type="Rhea" id="RHEA:78475"/>
        <dbReference type="Rhea" id="RHEA-COMP:19086"/>
        <dbReference type="Rhea" id="RHEA-COMP:19088"/>
        <dbReference type="ChEBI" id="CHEBI:15378"/>
        <dbReference type="ChEBI" id="CHEBI:57856"/>
        <dbReference type="ChEBI" id="CHEBI:59789"/>
        <dbReference type="ChEBI" id="CHEBI:156461"/>
        <dbReference type="ChEBI" id="CHEBI:172880"/>
    </reaction>
    <physiologicalReaction direction="left-to-right" evidence="4">
        <dbReference type="Rhea" id="RHEA:78476"/>
    </physiologicalReaction>
</comment>
<dbReference type="EMBL" id="JAVRRG010000039">
    <property type="protein sequence ID" value="KAK5093802.1"/>
    <property type="molecule type" value="Genomic_DNA"/>
</dbReference>
<evidence type="ECO:0000256" key="3">
    <source>
        <dbReference type="ARBA" id="ARBA00047418"/>
    </source>
</evidence>
<evidence type="ECO:0000256" key="6">
    <source>
        <dbReference type="ARBA" id="ARBA00049075"/>
    </source>
</evidence>
<feature type="region of interest" description="Disordered" evidence="8">
    <location>
        <begin position="1"/>
        <end position="25"/>
    </location>
</feature>
<gene>
    <name evidence="9" type="primary">tgs1</name>
    <name evidence="9" type="ORF">LTR24_003997</name>
</gene>
<dbReference type="CDD" id="cd02440">
    <property type="entry name" value="AdoMet_MTases"/>
    <property type="match status" value="1"/>
</dbReference>
<accession>A0ABR0KD80</accession>
<organism evidence="9 10">
    <name type="scientific">Lithohypha guttulata</name>
    <dbReference type="NCBI Taxonomy" id="1690604"/>
    <lineage>
        <taxon>Eukaryota</taxon>
        <taxon>Fungi</taxon>
        <taxon>Dikarya</taxon>
        <taxon>Ascomycota</taxon>
        <taxon>Pezizomycotina</taxon>
        <taxon>Eurotiomycetes</taxon>
        <taxon>Chaetothyriomycetidae</taxon>
        <taxon>Chaetothyriales</taxon>
        <taxon>Trichomeriaceae</taxon>
        <taxon>Lithohypha</taxon>
    </lineage>
</organism>
<dbReference type="PANTHER" id="PTHR14741:SF32">
    <property type="entry name" value="TRIMETHYLGUANOSINE SYNTHASE"/>
    <property type="match status" value="1"/>
</dbReference>
<comment type="caution">
    <text evidence="9">The sequence shown here is derived from an EMBL/GenBank/DDBJ whole genome shotgun (WGS) entry which is preliminary data.</text>
</comment>
<dbReference type="PANTHER" id="PTHR14741">
    <property type="entry name" value="S-ADENOSYLMETHIONINE-DEPENDENT METHYLTRANSFERASE RELATED"/>
    <property type="match status" value="1"/>
</dbReference>
<dbReference type="Proteomes" id="UP001345013">
    <property type="component" value="Unassembled WGS sequence"/>
</dbReference>
<dbReference type="InterPro" id="IPR029063">
    <property type="entry name" value="SAM-dependent_MTases_sf"/>
</dbReference>